<evidence type="ECO:0000313" key="1">
    <source>
        <dbReference type="EMBL" id="PCI24042.1"/>
    </source>
</evidence>
<name>A0A2A4SS64_9DELT</name>
<evidence type="ECO:0000313" key="2">
    <source>
        <dbReference type="Proteomes" id="UP000218113"/>
    </source>
</evidence>
<protein>
    <submittedName>
        <fullName evidence="1">Uncharacterized protein</fullName>
    </submittedName>
</protein>
<comment type="caution">
    <text evidence="1">The sequence shown here is derived from an EMBL/GenBank/DDBJ whole genome shotgun (WGS) entry which is preliminary data.</text>
</comment>
<organism evidence="1 2">
    <name type="scientific">SAR324 cluster bacterium</name>
    <dbReference type="NCBI Taxonomy" id="2024889"/>
    <lineage>
        <taxon>Bacteria</taxon>
        <taxon>Deltaproteobacteria</taxon>
        <taxon>SAR324 cluster</taxon>
    </lineage>
</organism>
<gene>
    <name evidence="1" type="ORF">COB67_12075</name>
</gene>
<dbReference type="EMBL" id="NVSR01000129">
    <property type="protein sequence ID" value="PCI24042.1"/>
    <property type="molecule type" value="Genomic_DNA"/>
</dbReference>
<dbReference type="Proteomes" id="UP000218113">
    <property type="component" value="Unassembled WGS sequence"/>
</dbReference>
<proteinExistence type="predicted"/>
<reference evidence="2" key="1">
    <citation type="submission" date="2017-08" db="EMBL/GenBank/DDBJ databases">
        <title>A dynamic microbial community with high functional redundancy inhabits the cold, oxic subseafloor aquifer.</title>
        <authorList>
            <person name="Tully B.J."/>
            <person name="Wheat C.G."/>
            <person name="Glazer B.T."/>
            <person name="Huber J.A."/>
        </authorList>
    </citation>
    <scope>NUCLEOTIDE SEQUENCE [LARGE SCALE GENOMIC DNA]</scope>
</reference>
<dbReference type="AlphaFoldDB" id="A0A2A4SS64"/>
<sequence length="62" mass="7523">MEGLVCITIDETVSDIRDQLFVNPKIRKQWQRQRKQKMDQSTTLEQFIEKKYITPFYRALES</sequence>
<accession>A0A2A4SS64</accession>